<sequence>MARRTVSDVWKVGHPWSFFYPYAIDHSWVGVPGAYALLATDLRLLYSATAALGALPKGSLVLDVPCGGGVALRGVRPGQGLHYIAADISTAMLEHTGRAAQERGIADQVELREADVENLPFIDATFDVAMSLTGLHCFPDPHLALREIVRVLKPGGTLILSWMRTDAPLRTYPMFFVGRRGGLVGRSASTTEVVGWLAELGITDIDLQPSGALAYLTARKG</sequence>
<organism evidence="2 3">
    <name type="scientific">Nocardioides baekrokdamisoli</name>
    <dbReference type="NCBI Taxonomy" id="1804624"/>
    <lineage>
        <taxon>Bacteria</taxon>
        <taxon>Bacillati</taxon>
        <taxon>Actinomycetota</taxon>
        <taxon>Actinomycetes</taxon>
        <taxon>Propionibacteriales</taxon>
        <taxon>Nocardioidaceae</taxon>
        <taxon>Nocardioides</taxon>
    </lineage>
</organism>
<dbReference type="KEGG" id="nbe:Back2_19080"/>
<protein>
    <recommendedName>
        <fullName evidence="1">Methyltransferase type 11 domain-containing protein</fullName>
    </recommendedName>
</protein>
<feature type="domain" description="Methyltransferase type 11" evidence="1">
    <location>
        <begin position="62"/>
        <end position="160"/>
    </location>
</feature>
<evidence type="ECO:0000313" key="2">
    <source>
        <dbReference type="EMBL" id="BBH17621.1"/>
    </source>
</evidence>
<evidence type="ECO:0000259" key="1">
    <source>
        <dbReference type="Pfam" id="PF08241"/>
    </source>
</evidence>
<keyword evidence="3" id="KW-1185">Reference proteome</keyword>
<dbReference type="InterPro" id="IPR013216">
    <property type="entry name" value="Methyltransf_11"/>
</dbReference>
<dbReference type="Gene3D" id="3.40.50.150">
    <property type="entry name" value="Vaccinia Virus protein VP39"/>
    <property type="match status" value="1"/>
</dbReference>
<reference evidence="2 3" key="1">
    <citation type="submission" date="2018-11" db="EMBL/GenBank/DDBJ databases">
        <title>Complete genome sequence of Nocardioides baekrokdamisoli strain KCTC 39748.</title>
        <authorList>
            <person name="Kang S.W."/>
            <person name="Lee K.C."/>
            <person name="Kim K.K."/>
            <person name="Kim J.S."/>
            <person name="Kim D.S."/>
            <person name="Ko S.H."/>
            <person name="Yang S.H."/>
            <person name="Shin Y.K."/>
            <person name="Lee J.S."/>
        </authorList>
    </citation>
    <scope>NUCLEOTIDE SEQUENCE [LARGE SCALE GENOMIC DNA]</scope>
    <source>
        <strain evidence="2 3">KCTC 39748</strain>
    </source>
</reference>
<dbReference type="InterPro" id="IPR029063">
    <property type="entry name" value="SAM-dependent_MTases_sf"/>
</dbReference>
<dbReference type="AlphaFoldDB" id="A0A3G9IVC3"/>
<dbReference type="PANTHER" id="PTHR43591:SF24">
    <property type="entry name" value="2-METHOXY-6-POLYPRENYL-1,4-BENZOQUINOL METHYLASE, MITOCHONDRIAL"/>
    <property type="match status" value="1"/>
</dbReference>
<dbReference type="Proteomes" id="UP000271573">
    <property type="component" value="Chromosome"/>
</dbReference>
<proteinExistence type="predicted"/>
<dbReference type="CDD" id="cd02440">
    <property type="entry name" value="AdoMet_MTases"/>
    <property type="match status" value="1"/>
</dbReference>
<evidence type="ECO:0000313" key="3">
    <source>
        <dbReference type="Proteomes" id="UP000271573"/>
    </source>
</evidence>
<accession>A0A3G9IVC3</accession>
<name>A0A3G9IVC3_9ACTN</name>
<gene>
    <name evidence="2" type="ORF">Back2_19080</name>
</gene>
<dbReference type="RefSeq" id="WP_125568915.1">
    <property type="nucleotide sequence ID" value="NZ_AP019307.1"/>
</dbReference>
<dbReference type="SUPFAM" id="SSF53335">
    <property type="entry name" value="S-adenosyl-L-methionine-dependent methyltransferases"/>
    <property type="match status" value="1"/>
</dbReference>
<dbReference type="PANTHER" id="PTHR43591">
    <property type="entry name" value="METHYLTRANSFERASE"/>
    <property type="match status" value="1"/>
</dbReference>
<dbReference type="Pfam" id="PF08241">
    <property type="entry name" value="Methyltransf_11"/>
    <property type="match status" value="1"/>
</dbReference>
<dbReference type="EMBL" id="AP019307">
    <property type="protein sequence ID" value="BBH17621.1"/>
    <property type="molecule type" value="Genomic_DNA"/>
</dbReference>
<dbReference type="GO" id="GO:0008757">
    <property type="term" value="F:S-adenosylmethionine-dependent methyltransferase activity"/>
    <property type="evidence" value="ECO:0007669"/>
    <property type="project" value="InterPro"/>
</dbReference>
<dbReference type="OrthoDB" id="65624at2"/>